<dbReference type="SUPFAM" id="SSF49599">
    <property type="entry name" value="TRAF domain-like"/>
    <property type="match status" value="3"/>
</dbReference>
<dbReference type="EMBL" id="CAEY01000116">
    <property type="status" value="NOT_ANNOTATED_CDS"/>
    <property type="molecule type" value="Genomic_DNA"/>
</dbReference>
<evidence type="ECO:0000256" key="1">
    <source>
        <dbReference type="SAM" id="MobiDB-lite"/>
    </source>
</evidence>
<accession>T1KJ26</accession>
<feature type="domain" description="MATH" evidence="2">
    <location>
        <begin position="473"/>
        <end position="593"/>
    </location>
</feature>
<dbReference type="GO" id="GO:0043122">
    <property type="term" value="P:regulation of canonical NF-kappaB signal transduction"/>
    <property type="evidence" value="ECO:0007669"/>
    <property type="project" value="TreeGrafter"/>
</dbReference>
<organism evidence="3 4">
    <name type="scientific">Tetranychus urticae</name>
    <name type="common">Two-spotted spider mite</name>
    <dbReference type="NCBI Taxonomy" id="32264"/>
    <lineage>
        <taxon>Eukaryota</taxon>
        <taxon>Metazoa</taxon>
        <taxon>Ecdysozoa</taxon>
        <taxon>Arthropoda</taxon>
        <taxon>Chelicerata</taxon>
        <taxon>Arachnida</taxon>
        <taxon>Acari</taxon>
        <taxon>Acariformes</taxon>
        <taxon>Trombidiformes</taxon>
        <taxon>Prostigmata</taxon>
        <taxon>Eleutherengona</taxon>
        <taxon>Raphignathae</taxon>
        <taxon>Tetranychoidea</taxon>
        <taxon>Tetranychidae</taxon>
        <taxon>Tetranychus</taxon>
    </lineage>
</organism>
<reference evidence="3" key="2">
    <citation type="submission" date="2015-06" db="UniProtKB">
        <authorList>
            <consortium name="EnsemblMetazoa"/>
        </authorList>
    </citation>
    <scope>IDENTIFICATION</scope>
</reference>
<dbReference type="KEGG" id="tut:107364661"/>
<dbReference type="InterPro" id="IPR008974">
    <property type="entry name" value="TRAF-like"/>
</dbReference>
<dbReference type="PANTHER" id="PTHR10131">
    <property type="entry name" value="TNF RECEPTOR ASSOCIATED FACTOR"/>
    <property type="match status" value="1"/>
</dbReference>
<reference evidence="4" key="1">
    <citation type="submission" date="2011-08" db="EMBL/GenBank/DDBJ databases">
        <authorList>
            <person name="Rombauts S."/>
        </authorList>
    </citation>
    <scope>NUCLEOTIDE SEQUENCE</scope>
    <source>
        <strain evidence="4">London</strain>
    </source>
</reference>
<gene>
    <name evidence="3" type="primary">107364661</name>
</gene>
<dbReference type="eggNOG" id="KOG0297">
    <property type="taxonomic scope" value="Eukaryota"/>
</dbReference>
<name>T1KJ26_TETUR</name>
<dbReference type="STRING" id="32264.T1KJ26"/>
<evidence type="ECO:0000313" key="3">
    <source>
        <dbReference type="EnsemblMetazoa" id="tetur12g03520.1"/>
    </source>
</evidence>
<dbReference type="PANTHER" id="PTHR10131:SF94">
    <property type="entry name" value="TNF RECEPTOR-ASSOCIATED FACTOR 4"/>
    <property type="match status" value="1"/>
</dbReference>
<dbReference type="Proteomes" id="UP000015104">
    <property type="component" value="Unassembled WGS sequence"/>
</dbReference>
<sequence>MSSQKDVPQWTSIRIDLIVVLLFILLQASHGATGSLFLSHQLNSSLSSSSLTNSLPLDQKVAPTLPSNTVDETELATEATTSPTSTESSTIVKTRTTAKSEDDDVESSWGKYDYGQLVQVPLNHSTGNGSFSEFEWRVPDLLDMISEETIFVRSPPFHISKPGYRVQFLLILNNTYTDGNSYLGLFFRLMTSEYDTTLEWPYQLRTTLTMFDLKNVESSFKHTITPNVDPCRLRSVFLRPSQQDDWTPMPDGCGNRRVVPLQKLFTEPDRYMRNGTLVVRGLFQLDDKGSTHKVASIHMRYNNLVTKHVWRINNFTTAFEKAFSNGSVNVLQSEPFYTHQGGYLVKLFMTLLPKDRAFAISLALMQGDYDRYLQWPFPYSLEVSIVDHSPEYWRKDYTILLSPSSADCTSSPFFQPSNYLDFCFTTVQSFHLLNLTHYRFIENGSLDIQLTTKFNHFSGRKQASLGLHQGSLVSEFTWMLPNIRYKLGRFDYMGRTLKTFTSPEFYTNGQGYLMQVSLRLNSTSPGKGYIGLELALIEGEYDSLLQWPFNQTFQLMLINQQHEYANNEGLINYNRTEIISFAREDDMMVTIKPSELKSHECTIANFVKPLERNQPCGKKRLIDFSRINRSDDPIKFGNMLIKARIFL</sequence>
<dbReference type="EMBL" id="CAEY01000117">
    <property type="status" value="NOT_ANNOTATED_CDS"/>
    <property type="molecule type" value="Genomic_DNA"/>
</dbReference>
<dbReference type="InterPro" id="IPR002083">
    <property type="entry name" value="MATH/TRAF_dom"/>
</dbReference>
<feature type="region of interest" description="Disordered" evidence="1">
    <location>
        <begin position="62"/>
        <end position="99"/>
    </location>
</feature>
<evidence type="ECO:0000313" key="4">
    <source>
        <dbReference type="Proteomes" id="UP000015104"/>
    </source>
</evidence>
<dbReference type="Pfam" id="PF21355">
    <property type="entry name" value="TRAF-mep_MATH"/>
    <property type="match status" value="3"/>
</dbReference>
<dbReference type="AlphaFoldDB" id="T1KJ26"/>
<evidence type="ECO:0000259" key="2">
    <source>
        <dbReference type="PROSITE" id="PS50144"/>
    </source>
</evidence>
<keyword evidence="4" id="KW-1185">Reference proteome</keyword>
<protein>
    <recommendedName>
        <fullName evidence="2">MATH domain-containing protein</fullName>
    </recommendedName>
</protein>
<dbReference type="InterPro" id="IPR049342">
    <property type="entry name" value="TRAF1-6_MATH_dom"/>
</dbReference>
<proteinExistence type="predicted"/>
<dbReference type="HOGENOM" id="CLU_423546_0_0_1"/>
<dbReference type="EnsemblMetazoa" id="tetur12g03520.1">
    <property type="protein sequence ID" value="tetur12g03520.1"/>
    <property type="gene ID" value="tetur12g03520"/>
</dbReference>
<dbReference type="PROSITE" id="PS50144">
    <property type="entry name" value="MATH"/>
    <property type="match status" value="2"/>
</dbReference>
<dbReference type="OrthoDB" id="6475149at2759"/>
<dbReference type="OMA" id="WTSIRID"/>
<dbReference type="Gene3D" id="2.60.210.10">
    <property type="entry name" value="Apoptosis, Tumor Necrosis Factor Receptor Associated Protein 2, Chain A"/>
    <property type="match status" value="3"/>
</dbReference>
<feature type="compositionally biased region" description="Low complexity" evidence="1">
    <location>
        <begin position="76"/>
        <end position="90"/>
    </location>
</feature>
<feature type="domain" description="MATH" evidence="2">
    <location>
        <begin position="131"/>
        <end position="283"/>
    </location>
</feature>